<dbReference type="SUPFAM" id="SSF56672">
    <property type="entry name" value="DNA/RNA polymerases"/>
    <property type="match status" value="1"/>
</dbReference>
<comment type="function">
    <text evidence="3">Poorly processive, error-prone DNA polymerase involved in untargeted mutagenesis. Copies undamaged DNA at stalled replication forks, which arise in vivo from mismatched or misaligned primer ends. These misaligned primers can be extended by PolIV. Exhibits no 3'-5' exonuclease (proofreading) activity. May be involved in translesional synthesis, in conjunction with the beta clamp from PolIII.</text>
</comment>
<dbReference type="PANTHER" id="PTHR35369">
    <property type="entry name" value="BLR3025 PROTEIN-RELATED"/>
    <property type="match status" value="1"/>
</dbReference>
<dbReference type="InterPro" id="IPR001126">
    <property type="entry name" value="UmuC"/>
</dbReference>
<organism evidence="6 7">
    <name type="scientific">Kitasatospora herbaricolor</name>
    <dbReference type="NCBI Taxonomy" id="68217"/>
    <lineage>
        <taxon>Bacteria</taxon>
        <taxon>Bacillati</taxon>
        <taxon>Actinomycetota</taxon>
        <taxon>Actinomycetes</taxon>
        <taxon>Kitasatosporales</taxon>
        <taxon>Streptomycetaceae</taxon>
        <taxon>Kitasatospora</taxon>
    </lineage>
</organism>
<dbReference type="Gene3D" id="3.30.1490.100">
    <property type="entry name" value="DNA polymerase, Y-family, little finger domain"/>
    <property type="match status" value="1"/>
</dbReference>
<dbReference type="Gene3D" id="1.10.150.20">
    <property type="entry name" value="5' to 3' exonuclease, C-terminal subdomain"/>
    <property type="match status" value="1"/>
</dbReference>
<dbReference type="PANTHER" id="PTHR35369:SF2">
    <property type="entry name" value="BLR3025 PROTEIN"/>
    <property type="match status" value="1"/>
</dbReference>
<dbReference type="InterPro" id="IPR043502">
    <property type="entry name" value="DNA/RNA_pol_sf"/>
</dbReference>
<proteinExistence type="inferred from homology"/>
<dbReference type="InterPro" id="IPR050356">
    <property type="entry name" value="SulA_CellDiv_inhibitor"/>
</dbReference>
<evidence type="ECO:0000256" key="2">
    <source>
        <dbReference type="ARBA" id="ARBA00022763"/>
    </source>
</evidence>
<evidence type="ECO:0000313" key="7">
    <source>
        <dbReference type="Proteomes" id="UP001432014"/>
    </source>
</evidence>
<protein>
    <submittedName>
        <fullName evidence="6">Helix-hairpin-helix domain-containing protein</fullName>
    </submittedName>
</protein>
<evidence type="ECO:0000256" key="3">
    <source>
        <dbReference type="ARBA" id="ARBA00025589"/>
    </source>
</evidence>
<reference evidence="6 7" key="1">
    <citation type="submission" date="2022-10" db="EMBL/GenBank/DDBJ databases">
        <title>The complete genomes of actinobacterial strains from the NBC collection.</title>
        <authorList>
            <person name="Joergensen T.S."/>
            <person name="Alvarez Arevalo M."/>
            <person name="Sterndorff E.B."/>
            <person name="Faurdal D."/>
            <person name="Vuksanovic O."/>
            <person name="Mourched A.-S."/>
            <person name="Charusanti P."/>
            <person name="Shaw S."/>
            <person name="Blin K."/>
            <person name="Weber T."/>
        </authorList>
    </citation>
    <scope>NUCLEOTIDE SEQUENCE [LARGE SCALE GENOMIC DNA]</scope>
    <source>
        <strain evidence="6 7">NBC_01247</strain>
    </source>
</reference>
<dbReference type="RefSeq" id="WP_329611657.1">
    <property type="nucleotide sequence ID" value="NZ_CP108482.1"/>
</dbReference>
<dbReference type="InterPro" id="IPR017961">
    <property type="entry name" value="DNA_pol_Y-fam_little_finger"/>
</dbReference>
<dbReference type="InterPro" id="IPR036775">
    <property type="entry name" value="DNA_pol_Y-fam_lit_finger_sf"/>
</dbReference>
<feature type="domain" description="UmuC" evidence="5">
    <location>
        <begin position="23"/>
        <end position="126"/>
    </location>
</feature>
<dbReference type="InterPro" id="IPR053848">
    <property type="entry name" value="IMS_HHH_1"/>
</dbReference>
<dbReference type="SUPFAM" id="SSF100879">
    <property type="entry name" value="Lesion bypass DNA polymerase (Y-family), little finger domain"/>
    <property type="match status" value="1"/>
</dbReference>
<evidence type="ECO:0000313" key="6">
    <source>
        <dbReference type="EMBL" id="WUS60999.1"/>
    </source>
</evidence>
<gene>
    <name evidence="6" type="ORF">OG469_39220</name>
</gene>
<evidence type="ECO:0000259" key="5">
    <source>
        <dbReference type="PROSITE" id="PS50173"/>
    </source>
</evidence>
<name>A0ABZ1WJN8_9ACTN</name>
<dbReference type="InterPro" id="IPR043128">
    <property type="entry name" value="Rev_trsase/Diguanyl_cyclase"/>
</dbReference>
<dbReference type="EMBL" id="CP108482">
    <property type="protein sequence ID" value="WUS60999.1"/>
    <property type="molecule type" value="Genomic_DNA"/>
</dbReference>
<feature type="region of interest" description="Disordered" evidence="4">
    <location>
        <begin position="294"/>
        <end position="325"/>
    </location>
</feature>
<comment type="similarity">
    <text evidence="1">Belongs to the DNA polymerase type-Y family.</text>
</comment>
<keyword evidence="2" id="KW-0227">DNA damage</keyword>
<keyword evidence="7" id="KW-1185">Reference proteome</keyword>
<evidence type="ECO:0000256" key="1">
    <source>
        <dbReference type="ARBA" id="ARBA00010945"/>
    </source>
</evidence>
<dbReference type="PROSITE" id="PS50173">
    <property type="entry name" value="UMUC"/>
    <property type="match status" value="1"/>
</dbReference>
<dbReference type="Pfam" id="PF11799">
    <property type="entry name" value="IMS_C"/>
    <property type="match status" value="1"/>
</dbReference>
<dbReference type="Proteomes" id="UP001432014">
    <property type="component" value="Chromosome"/>
</dbReference>
<evidence type="ECO:0000256" key="4">
    <source>
        <dbReference type="SAM" id="MobiDB-lite"/>
    </source>
</evidence>
<dbReference type="Gene3D" id="3.30.70.270">
    <property type="match status" value="1"/>
</dbReference>
<dbReference type="Pfam" id="PF00817">
    <property type="entry name" value="IMS"/>
    <property type="match status" value="1"/>
</dbReference>
<sequence length="325" mass="34550">MTNRDRAILHLRIHRPSFEVYAQLFSVLADVSPVVQALPPDGALMDVTGALGYFDRTPAGLADLLQTRLLARYGLTVSVGGGPTRMIATMAAEACAPGEVLVLDPDPASVTKFLRARPVRALPGVGPALLRGLVRYGIESVGDLADLPPSTLQRIAGGSTGRLLHQRAHGIDPRGATVGGPPASIAAGRRFERDVLDPDEVRQALLALATDLGARLRTAGKTARGVELQVTYADRSTTTRLFAALGLQRARVRAVTARVNGLAAAERSFVQLTLDAATENNRVLEPVLDKANGRWGTGTVHPAALTNPKSHATRPTLRPRHPDRP</sequence>
<accession>A0ABZ1WJN8</accession>
<dbReference type="Pfam" id="PF21999">
    <property type="entry name" value="IMS_HHH_1"/>
    <property type="match status" value="1"/>
</dbReference>